<evidence type="ECO:0000313" key="2">
    <source>
        <dbReference type="Proteomes" id="UP000694865"/>
    </source>
</evidence>
<dbReference type="PANTHER" id="PTHR44147:SF2">
    <property type="entry name" value="DEHYDROGENASE_REDUCTASE SDR FAMILY MEMBER 1"/>
    <property type="match status" value="1"/>
</dbReference>
<dbReference type="GeneID" id="102800816"/>
<evidence type="ECO:0000313" key="3">
    <source>
        <dbReference type="RefSeq" id="XP_006816921.1"/>
    </source>
</evidence>
<dbReference type="InterPro" id="IPR002347">
    <property type="entry name" value="SDR_fam"/>
</dbReference>
<protein>
    <submittedName>
        <fullName evidence="3">Dehydrogenase/reductase SDR family member 1-like</fullName>
    </submittedName>
</protein>
<dbReference type="Gene3D" id="3.40.50.720">
    <property type="entry name" value="NAD(P)-binding Rossmann-like Domain"/>
    <property type="match status" value="1"/>
</dbReference>
<dbReference type="Pfam" id="PF00106">
    <property type="entry name" value="adh_short"/>
    <property type="match status" value="1"/>
</dbReference>
<keyword evidence="2" id="KW-1185">Reference proteome</keyword>
<dbReference type="RefSeq" id="XP_006816921.1">
    <property type="nucleotide sequence ID" value="XM_006816858.1"/>
</dbReference>
<sequence length="386" mass="42550">MSRPLLGKVCVVTGASRGIGKGIALQLGEAGATVYITGRTFTPNDTPLPGSLQETAKQVEERGGTCIPVKCDHTDDKQVEELFNKINKEQNGRLDLLVNNAYSGVQAMLEGPTNKFWELDPGFWNTVNKVGLRGHYVASIFAARMMVPAKQGLIINISSPGGLTYIVSVAFGVGKAGVDRMARDCAHELREYNVAAVSLHPGAVKTEMVMDMLTRVQNGGKEYLSTKLFENAESAEYIGKGVVHLASDPKIMKKTGCILSSGNLALEYGFTDVDGKPRKWGQLDKMGAIKSTLDEQNTSCYVIVGDYNYLGNMNNSLFAKHMTRSWKYSSKPGWFGYVVDLYNVSRVLWEKLYAAEKTMQGPLFDFRKKTKDANKFIKTRETVLLK</sequence>
<gene>
    <name evidence="3" type="primary">LOC102800816</name>
</gene>
<name>A0ABM0MA80_SACKO</name>
<evidence type="ECO:0000256" key="1">
    <source>
        <dbReference type="RuleBase" id="RU000363"/>
    </source>
</evidence>
<dbReference type="PRINTS" id="PR00081">
    <property type="entry name" value="GDHRDH"/>
</dbReference>
<accession>A0ABM0MA80</accession>
<reference evidence="3" key="1">
    <citation type="submission" date="2025-08" db="UniProtKB">
        <authorList>
            <consortium name="RefSeq"/>
        </authorList>
    </citation>
    <scope>IDENTIFICATION</scope>
    <source>
        <tissue evidence="3">Testes</tissue>
    </source>
</reference>
<dbReference type="PANTHER" id="PTHR44147">
    <property type="entry name" value="DEHYDROGENASE/REDUCTASE SDR FAMILY MEMBER 1"/>
    <property type="match status" value="1"/>
</dbReference>
<proteinExistence type="inferred from homology"/>
<comment type="similarity">
    <text evidence="1">Belongs to the short-chain dehydrogenases/reductases (SDR) family.</text>
</comment>
<dbReference type="InterPro" id="IPR036291">
    <property type="entry name" value="NAD(P)-bd_dom_sf"/>
</dbReference>
<dbReference type="SUPFAM" id="SSF51735">
    <property type="entry name" value="NAD(P)-binding Rossmann-fold domains"/>
    <property type="match status" value="1"/>
</dbReference>
<organism evidence="2 3">
    <name type="scientific">Saccoglossus kowalevskii</name>
    <name type="common">Acorn worm</name>
    <dbReference type="NCBI Taxonomy" id="10224"/>
    <lineage>
        <taxon>Eukaryota</taxon>
        <taxon>Metazoa</taxon>
        <taxon>Hemichordata</taxon>
        <taxon>Enteropneusta</taxon>
        <taxon>Harrimaniidae</taxon>
        <taxon>Saccoglossus</taxon>
    </lineage>
</organism>
<dbReference type="Proteomes" id="UP000694865">
    <property type="component" value="Unplaced"/>
</dbReference>
<dbReference type="PRINTS" id="PR00080">
    <property type="entry name" value="SDRFAMILY"/>
</dbReference>